<dbReference type="EMBL" id="LT158599">
    <property type="protein sequence ID" value="CVK31440.1"/>
    <property type="molecule type" value="Genomic_DNA"/>
</dbReference>
<protein>
    <submittedName>
        <fullName evidence="1">Uncharacterized protein</fullName>
    </submittedName>
</protein>
<proteinExistence type="predicted"/>
<accession>A0A0X3BI17</accession>
<dbReference type="KEGG" id="mema:MMAB1_0223"/>
<sequence length="77" mass="8773">MHPARYDGCGHRVRARALELVPARPDRLLDKRLIVGAEPAFIFDTGYQTIRAALLKSHAAVNWNREREKWYDGATAI</sequence>
<gene>
    <name evidence="1" type="ORF">MMAB1_0223</name>
</gene>
<reference evidence="1 2" key="1">
    <citation type="submission" date="2016-01" db="EMBL/GenBank/DDBJ databases">
        <authorList>
            <person name="Manzoor S."/>
        </authorList>
    </citation>
    <scope>NUCLEOTIDE SEQUENCE [LARGE SCALE GENOMIC DNA]</scope>
    <source>
        <strain evidence="1">Methanoculleus sp MAB1</strain>
    </source>
</reference>
<evidence type="ECO:0000313" key="2">
    <source>
        <dbReference type="Proteomes" id="UP000069850"/>
    </source>
</evidence>
<evidence type="ECO:0000313" key="1">
    <source>
        <dbReference type="EMBL" id="CVK31440.1"/>
    </source>
</evidence>
<dbReference type="AlphaFoldDB" id="A0A0X3BI17"/>
<organism evidence="1 2">
    <name type="scientific">Methanoculleus bourgensis</name>
    <dbReference type="NCBI Taxonomy" id="83986"/>
    <lineage>
        <taxon>Archaea</taxon>
        <taxon>Methanobacteriati</taxon>
        <taxon>Methanobacteriota</taxon>
        <taxon>Stenosarchaea group</taxon>
        <taxon>Methanomicrobia</taxon>
        <taxon>Methanomicrobiales</taxon>
        <taxon>Methanomicrobiaceae</taxon>
        <taxon>Methanoculleus</taxon>
    </lineage>
</organism>
<name>A0A0X3BI17_9EURY</name>
<dbReference type="Proteomes" id="UP000069850">
    <property type="component" value="Chromosome 1"/>
</dbReference>